<protein>
    <recommendedName>
        <fullName evidence="3">Dienelactone hydrolase</fullName>
    </recommendedName>
</protein>
<keyword evidence="2" id="KW-1185">Reference proteome</keyword>
<dbReference type="AlphaFoldDB" id="A0A4U0UA03"/>
<name>A0A4U0UA03_9PEZI</name>
<dbReference type="InterPro" id="IPR032710">
    <property type="entry name" value="NTF2-like_dom_sf"/>
</dbReference>
<dbReference type="PANTHER" id="PTHR38436:SF3">
    <property type="entry name" value="CARBOXYMETHYLENEBUTENOLIDASE-RELATED"/>
    <property type="match status" value="1"/>
</dbReference>
<dbReference type="PANTHER" id="PTHR38436">
    <property type="entry name" value="POLYKETIDE CYCLASE SNOAL-LIKE DOMAIN"/>
    <property type="match status" value="1"/>
</dbReference>
<dbReference type="Proteomes" id="UP000308549">
    <property type="component" value="Unassembled WGS sequence"/>
</dbReference>
<evidence type="ECO:0008006" key="3">
    <source>
        <dbReference type="Google" id="ProtNLM"/>
    </source>
</evidence>
<organism evidence="1 2">
    <name type="scientific">Salinomyces thailandicus</name>
    <dbReference type="NCBI Taxonomy" id="706561"/>
    <lineage>
        <taxon>Eukaryota</taxon>
        <taxon>Fungi</taxon>
        <taxon>Dikarya</taxon>
        <taxon>Ascomycota</taxon>
        <taxon>Pezizomycotina</taxon>
        <taxon>Dothideomycetes</taxon>
        <taxon>Dothideomycetidae</taxon>
        <taxon>Mycosphaerellales</taxon>
        <taxon>Teratosphaeriaceae</taxon>
        <taxon>Salinomyces</taxon>
    </lineage>
</organism>
<accession>A0A4U0UA03</accession>
<dbReference type="EMBL" id="NAJL01000006">
    <property type="protein sequence ID" value="TKA32181.1"/>
    <property type="molecule type" value="Genomic_DNA"/>
</dbReference>
<evidence type="ECO:0000313" key="1">
    <source>
        <dbReference type="EMBL" id="TKA32181.1"/>
    </source>
</evidence>
<proteinExistence type="predicted"/>
<dbReference type="InterPro" id="IPR009959">
    <property type="entry name" value="Cyclase_SnoaL-like"/>
</dbReference>
<dbReference type="SUPFAM" id="SSF54427">
    <property type="entry name" value="NTF2-like"/>
    <property type="match status" value="1"/>
</dbReference>
<dbReference type="OrthoDB" id="5440at2759"/>
<evidence type="ECO:0000313" key="2">
    <source>
        <dbReference type="Proteomes" id="UP000308549"/>
    </source>
</evidence>
<gene>
    <name evidence="1" type="ORF">B0A50_01429</name>
</gene>
<sequence length="402" mass="44515">MAQKSAFDTPWFNRQDKSFFNSLNQTTTPHLLLTAETEDFDEETIQQWRDEGFDTAYVPLLNGGNQYINRLHSAGDAFGVSEYYAIVAYGDAASLVLQGHLKPNHPKLCAVIAYYPSTIPSPHSKYPPSIKVLAHLAGKDIGVQKHPEVLGIQGKTKTIHKTLTPGAGYGEILKYGFPAYTYAGVESGFAERDLDEFDPVAESVAFTRSLHTLRKAFRLDSDAETARDELVDLTAAGNTEKAVTRIRPRAHVLNGPTLTGGTDSKELSEFYTKHFQPLPPDFRARLLSRTVGNDGSRIVDELLITFTHSQPLAWILPGIPASKKRVEVVMVSVVRMVGGKLESEHVYWDQASVLVQVGLLSPKMVPEAWKKRGVEELPVWGAESARAMRRGGSKRVNELIEE</sequence>
<reference evidence="1 2" key="1">
    <citation type="submission" date="2017-03" db="EMBL/GenBank/DDBJ databases">
        <title>Genomes of endolithic fungi from Antarctica.</title>
        <authorList>
            <person name="Coleine C."/>
            <person name="Masonjones S."/>
            <person name="Stajich J.E."/>
        </authorList>
    </citation>
    <scope>NUCLEOTIDE SEQUENCE [LARGE SCALE GENOMIC DNA]</scope>
    <source>
        <strain evidence="1 2">CCFEE 6315</strain>
    </source>
</reference>
<dbReference type="Gene3D" id="3.10.450.50">
    <property type="match status" value="1"/>
</dbReference>
<comment type="caution">
    <text evidence="1">The sequence shown here is derived from an EMBL/GenBank/DDBJ whole genome shotgun (WGS) entry which is preliminary data.</text>
</comment>
<dbReference type="GO" id="GO:0030638">
    <property type="term" value="P:polyketide metabolic process"/>
    <property type="evidence" value="ECO:0007669"/>
    <property type="project" value="InterPro"/>
</dbReference>